<keyword evidence="3" id="KW-1003">Cell membrane</keyword>
<dbReference type="GO" id="GO:0005886">
    <property type="term" value="C:plasma membrane"/>
    <property type="evidence" value="ECO:0007669"/>
    <property type="project" value="UniProtKB-SubCell"/>
</dbReference>
<evidence type="ECO:0000256" key="6">
    <source>
        <dbReference type="ARBA" id="ARBA00022989"/>
    </source>
</evidence>
<dbReference type="Pfam" id="PF05128">
    <property type="entry name" value="DUF697"/>
    <property type="match status" value="1"/>
</dbReference>
<dbReference type="EMBL" id="AP021889">
    <property type="protein sequence ID" value="BBP45594.1"/>
    <property type="molecule type" value="Genomic_DNA"/>
</dbReference>
<evidence type="ECO:0008006" key="11">
    <source>
        <dbReference type="Google" id="ProtNLM"/>
    </source>
</evidence>
<accession>A0A6F8PUA0</accession>
<dbReference type="InterPro" id="IPR021147">
    <property type="entry name" value="DUF697"/>
</dbReference>
<evidence type="ECO:0000256" key="8">
    <source>
        <dbReference type="SAM" id="Phobius"/>
    </source>
</evidence>
<evidence type="ECO:0000256" key="7">
    <source>
        <dbReference type="ARBA" id="ARBA00023136"/>
    </source>
</evidence>
<reference evidence="10" key="1">
    <citation type="submission" date="2019-11" db="EMBL/GenBank/DDBJ databases">
        <title>Isolation and characterization of two novel species in the genus Thiomicrorhabdus.</title>
        <authorList>
            <person name="Mochizuki J."/>
            <person name="Kojima H."/>
            <person name="Fukui M."/>
        </authorList>
    </citation>
    <scope>NUCLEOTIDE SEQUENCE [LARGE SCALE GENOMIC DNA]</scope>
    <source>
        <strain evidence="10">aks77</strain>
    </source>
</reference>
<keyword evidence="10" id="KW-1185">Reference proteome</keyword>
<evidence type="ECO:0000256" key="4">
    <source>
        <dbReference type="ARBA" id="ARBA00022519"/>
    </source>
</evidence>
<dbReference type="PANTHER" id="PTHR39342">
    <property type="entry name" value="UPF0283 MEMBRANE PROTEIN YCJF"/>
    <property type="match status" value="1"/>
</dbReference>
<keyword evidence="4" id="KW-0997">Cell inner membrane</keyword>
<evidence type="ECO:0000256" key="1">
    <source>
        <dbReference type="ARBA" id="ARBA00004429"/>
    </source>
</evidence>
<dbReference type="AlphaFoldDB" id="A0A6F8PUA0"/>
<evidence type="ECO:0000313" key="10">
    <source>
        <dbReference type="Proteomes" id="UP000501726"/>
    </source>
</evidence>
<organism evidence="9 10">
    <name type="scientific">Thiosulfatimonas sediminis</name>
    <dbReference type="NCBI Taxonomy" id="2675054"/>
    <lineage>
        <taxon>Bacteria</taxon>
        <taxon>Pseudomonadati</taxon>
        <taxon>Pseudomonadota</taxon>
        <taxon>Gammaproteobacteria</taxon>
        <taxon>Thiotrichales</taxon>
        <taxon>Piscirickettsiaceae</taxon>
        <taxon>Thiosulfatimonas</taxon>
    </lineage>
</organism>
<feature type="transmembrane region" description="Helical" evidence="8">
    <location>
        <begin position="45"/>
        <end position="66"/>
    </location>
</feature>
<name>A0A6F8PUA0_9GAMM</name>
<evidence type="ECO:0000256" key="2">
    <source>
        <dbReference type="ARBA" id="ARBA00008255"/>
    </source>
</evidence>
<keyword evidence="7 8" id="KW-0472">Membrane</keyword>
<protein>
    <recommendedName>
        <fullName evidence="11">DUF697 domain-containing protein</fullName>
    </recommendedName>
</protein>
<dbReference type="RefSeq" id="WP_173271446.1">
    <property type="nucleotide sequence ID" value="NZ_AP021889.1"/>
</dbReference>
<feature type="transmembrane region" description="Helical" evidence="8">
    <location>
        <begin position="78"/>
        <end position="98"/>
    </location>
</feature>
<dbReference type="InterPro" id="IPR006507">
    <property type="entry name" value="UPF0283"/>
</dbReference>
<sequence>MQQPNYQERVKKRKLQQSQPQIAVPSEAFTEVNAPLVEERAASGWLLLTLMMALLTFISFSLVQSYLYILSLWLEHPFFAGFLAILLLLLVVALVGLISREWRGLRSIDSLTATRLSVEALSTKGDKQSTLNVLQQRKRQQSASAFARTCYHAFEQSLRAHHSNQEVLKIYHDQVSARMLEQAKIALKSESITAGGISLLSPNSLLQTLGLLWVSLRTLRKIALVYGVRPGLLGNFKLLRIALENLAASSLVDLLTDEFANQLGGSLADKVLANSVDAITAASLNQRLGKALIAELSKSHA</sequence>
<dbReference type="PANTHER" id="PTHR39342:SF1">
    <property type="entry name" value="UPF0283 MEMBRANE PROTEIN YCJF"/>
    <property type="match status" value="1"/>
</dbReference>
<comment type="similarity">
    <text evidence="2">Belongs to the UPF0283 family.</text>
</comment>
<evidence type="ECO:0000256" key="5">
    <source>
        <dbReference type="ARBA" id="ARBA00022692"/>
    </source>
</evidence>
<evidence type="ECO:0000256" key="3">
    <source>
        <dbReference type="ARBA" id="ARBA00022475"/>
    </source>
</evidence>
<proteinExistence type="inferred from homology"/>
<keyword evidence="5 8" id="KW-0812">Transmembrane</keyword>
<dbReference type="Proteomes" id="UP000501726">
    <property type="component" value="Chromosome"/>
</dbReference>
<comment type="subcellular location">
    <subcellularLocation>
        <location evidence="1">Cell inner membrane</location>
        <topology evidence="1">Multi-pass membrane protein</topology>
    </subcellularLocation>
</comment>
<dbReference type="KEGG" id="tse:THMIRHAS_09670"/>
<gene>
    <name evidence="9" type="ORF">THMIRHAS_09670</name>
</gene>
<keyword evidence="6 8" id="KW-1133">Transmembrane helix</keyword>
<evidence type="ECO:0000313" key="9">
    <source>
        <dbReference type="EMBL" id="BBP45594.1"/>
    </source>
</evidence>